<proteinExistence type="predicted"/>
<dbReference type="GO" id="GO:0006355">
    <property type="term" value="P:regulation of DNA-templated transcription"/>
    <property type="evidence" value="ECO:0007669"/>
    <property type="project" value="InterPro"/>
</dbReference>
<evidence type="ECO:0000256" key="7">
    <source>
        <dbReference type="PROSITE-ProRule" id="PRU00169"/>
    </source>
</evidence>
<dbReference type="RefSeq" id="WP_188455126.1">
    <property type="nucleotide sequence ID" value="NZ_BMFR01000006.1"/>
</dbReference>
<dbReference type="Proteomes" id="UP000622860">
    <property type="component" value="Unassembled WGS sequence"/>
</dbReference>
<evidence type="ECO:0000256" key="3">
    <source>
        <dbReference type="ARBA" id="ARBA00023012"/>
    </source>
</evidence>
<keyword evidence="2 7" id="KW-0597">Phosphoprotein</keyword>
<dbReference type="InterPro" id="IPR001789">
    <property type="entry name" value="Sig_transdc_resp-reg_receiver"/>
</dbReference>
<keyword evidence="12" id="KW-1185">Reference proteome</keyword>
<comment type="caution">
    <text evidence="11">The sequence shown here is derived from an EMBL/GenBank/DDBJ whole genome shotgun (WGS) entry which is preliminary data.</text>
</comment>
<evidence type="ECO:0000256" key="2">
    <source>
        <dbReference type="ARBA" id="ARBA00022553"/>
    </source>
</evidence>
<reference evidence="11" key="1">
    <citation type="journal article" date="2014" name="Int. J. Syst. Evol. Microbiol.">
        <title>Complete genome sequence of Corynebacterium casei LMG S-19264T (=DSM 44701T), isolated from a smear-ripened cheese.</title>
        <authorList>
            <consortium name="US DOE Joint Genome Institute (JGI-PGF)"/>
            <person name="Walter F."/>
            <person name="Albersmeier A."/>
            <person name="Kalinowski J."/>
            <person name="Ruckert C."/>
        </authorList>
    </citation>
    <scope>NUCLEOTIDE SEQUENCE</scope>
    <source>
        <strain evidence="11">CGMCC 1.12754</strain>
    </source>
</reference>
<dbReference type="Gene3D" id="3.40.50.2300">
    <property type="match status" value="1"/>
</dbReference>
<keyword evidence="3" id="KW-0902">Two-component regulatory system</keyword>
<evidence type="ECO:0000256" key="6">
    <source>
        <dbReference type="ARBA" id="ARBA00023163"/>
    </source>
</evidence>
<dbReference type="FunFam" id="1.10.10.10:FF:000018">
    <property type="entry name" value="DNA-binding response regulator ResD"/>
    <property type="match status" value="1"/>
</dbReference>
<dbReference type="PANTHER" id="PTHR48111:SF2">
    <property type="entry name" value="RESPONSE REGULATOR SAER"/>
    <property type="match status" value="1"/>
</dbReference>
<evidence type="ECO:0000256" key="1">
    <source>
        <dbReference type="ARBA" id="ARBA00004496"/>
    </source>
</evidence>
<feature type="modified residue" description="4-aspartylphosphate" evidence="7">
    <location>
        <position position="55"/>
    </location>
</feature>
<keyword evidence="6" id="KW-0804">Transcription</keyword>
<dbReference type="CDD" id="cd00383">
    <property type="entry name" value="trans_reg_C"/>
    <property type="match status" value="1"/>
</dbReference>
<dbReference type="InterPro" id="IPR011006">
    <property type="entry name" value="CheY-like_superfamily"/>
</dbReference>
<name>A0A917M248_9BACI</name>
<dbReference type="PROSITE" id="PS50110">
    <property type="entry name" value="RESPONSE_REGULATORY"/>
    <property type="match status" value="1"/>
</dbReference>
<dbReference type="InterPro" id="IPR036388">
    <property type="entry name" value="WH-like_DNA-bd_sf"/>
</dbReference>
<keyword evidence="5 8" id="KW-0238">DNA-binding</keyword>
<dbReference type="GO" id="GO:0000976">
    <property type="term" value="F:transcription cis-regulatory region binding"/>
    <property type="evidence" value="ECO:0007669"/>
    <property type="project" value="TreeGrafter"/>
</dbReference>
<keyword evidence="4" id="KW-0805">Transcription regulation</keyword>
<feature type="DNA-binding region" description="OmpR/PhoB-type" evidence="8">
    <location>
        <begin position="132"/>
        <end position="231"/>
    </location>
</feature>
<sequence length="231" mass="26536">MNEQIKILVVEDDDDINQLLCNIIRKNGYFPQPAFSGTEAMLYLESKEWDMVLLDLMLPGMSGDEILAKIADQSNIPVIIISAKLDQQTKIDMLRTGADDYITKPFDIEEVSARIESHLRRYQRINLSSKIEEQLKHKDIEVDPDAKIVSVQGKELIFTAREYEILVLLMSSPKKVFTKKNLFESVWNEAFYGDDNTINVHMSNIRSKLAAANPDEEYIETIWGMGYRLKS</sequence>
<dbReference type="GO" id="GO:0000156">
    <property type="term" value="F:phosphorelay response regulator activity"/>
    <property type="evidence" value="ECO:0007669"/>
    <property type="project" value="TreeGrafter"/>
</dbReference>
<dbReference type="Pfam" id="PF00072">
    <property type="entry name" value="Response_reg"/>
    <property type="match status" value="1"/>
</dbReference>
<dbReference type="Gene3D" id="6.10.250.690">
    <property type="match status" value="1"/>
</dbReference>
<evidence type="ECO:0000313" key="11">
    <source>
        <dbReference type="EMBL" id="GGG74332.1"/>
    </source>
</evidence>
<dbReference type="InterPro" id="IPR039420">
    <property type="entry name" value="WalR-like"/>
</dbReference>
<comment type="subcellular location">
    <subcellularLocation>
        <location evidence="1">Cytoplasm</location>
    </subcellularLocation>
</comment>
<evidence type="ECO:0000256" key="8">
    <source>
        <dbReference type="PROSITE-ProRule" id="PRU01091"/>
    </source>
</evidence>
<dbReference type="EMBL" id="BMFR01000006">
    <property type="protein sequence ID" value="GGG74332.1"/>
    <property type="molecule type" value="Genomic_DNA"/>
</dbReference>
<dbReference type="Gene3D" id="1.10.10.10">
    <property type="entry name" value="Winged helix-like DNA-binding domain superfamily/Winged helix DNA-binding domain"/>
    <property type="match status" value="1"/>
</dbReference>
<evidence type="ECO:0000256" key="4">
    <source>
        <dbReference type="ARBA" id="ARBA00023015"/>
    </source>
</evidence>
<dbReference type="GO" id="GO:0032993">
    <property type="term" value="C:protein-DNA complex"/>
    <property type="evidence" value="ECO:0007669"/>
    <property type="project" value="TreeGrafter"/>
</dbReference>
<protein>
    <submittedName>
        <fullName evidence="11">DNA-binding response regulator</fullName>
    </submittedName>
</protein>
<dbReference type="PROSITE" id="PS51755">
    <property type="entry name" value="OMPR_PHOB"/>
    <property type="match status" value="1"/>
</dbReference>
<dbReference type="AlphaFoldDB" id="A0A917M248"/>
<gene>
    <name evidence="11" type="ORF">GCM10011398_18720</name>
</gene>
<dbReference type="Pfam" id="PF00486">
    <property type="entry name" value="Trans_reg_C"/>
    <property type="match status" value="1"/>
</dbReference>
<dbReference type="SUPFAM" id="SSF52172">
    <property type="entry name" value="CheY-like"/>
    <property type="match status" value="1"/>
</dbReference>
<evidence type="ECO:0000256" key="5">
    <source>
        <dbReference type="ARBA" id="ARBA00023125"/>
    </source>
</evidence>
<dbReference type="SMART" id="SM00448">
    <property type="entry name" value="REC"/>
    <property type="match status" value="1"/>
</dbReference>
<reference evidence="11" key="2">
    <citation type="submission" date="2020-09" db="EMBL/GenBank/DDBJ databases">
        <authorList>
            <person name="Sun Q."/>
            <person name="Zhou Y."/>
        </authorList>
    </citation>
    <scope>NUCLEOTIDE SEQUENCE</scope>
    <source>
        <strain evidence="11">CGMCC 1.12754</strain>
    </source>
</reference>
<organism evidence="11 12">
    <name type="scientific">Virgibacillus oceani</name>
    <dbReference type="NCBI Taxonomy" id="1479511"/>
    <lineage>
        <taxon>Bacteria</taxon>
        <taxon>Bacillati</taxon>
        <taxon>Bacillota</taxon>
        <taxon>Bacilli</taxon>
        <taxon>Bacillales</taxon>
        <taxon>Bacillaceae</taxon>
        <taxon>Virgibacillus</taxon>
    </lineage>
</organism>
<accession>A0A917M248</accession>
<evidence type="ECO:0000313" key="12">
    <source>
        <dbReference type="Proteomes" id="UP000622860"/>
    </source>
</evidence>
<feature type="domain" description="Response regulatory" evidence="9">
    <location>
        <begin position="6"/>
        <end position="119"/>
    </location>
</feature>
<evidence type="ECO:0000259" key="10">
    <source>
        <dbReference type="PROSITE" id="PS51755"/>
    </source>
</evidence>
<dbReference type="InterPro" id="IPR001867">
    <property type="entry name" value="OmpR/PhoB-type_DNA-bd"/>
</dbReference>
<dbReference type="SMART" id="SM00862">
    <property type="entry name" value="Trans_reg_C"/>
    <property type="match status" value="1"/>
</dbReference>
<feature type="domain" description="OmpR/PhoB-type" evidence="10">
    <location>
        <begin position="132"/>
        <end position="231"/>
    </location>
</feature>
<dbReference type="GO" id="GO:0005829">
    <property type="term" value="C:cytosol"/>
    <property type="evidence" value="ECO:0007669"/>
    <property type="project" value="TreeGrafter"/>
</dbReference>
<evidence type="ECO:0000259" key="9">
    <source>
        <dbReference type="PROSITE" id="PS50110"/>
    </source>
</evidence>
<dbReference type="PANTHER" id="PTHR48111">
    <property type="entry name" value="REGULATOR OF RPOS"/>
    <property type="match status" value="1"/>
</dbReference>